<dbReference type="PANTHER" id="PTHR34239:SF2">
    <property type="entry name" value="TRANSPOSABLE ELEMENT P TRANSPOSASE_THAP9 CONSERVED DOMAIN-CONTAINING PROTEIN"/>
    <property type="match status" value="1"/>
</dbReference>
<dbReference type="PANTHER" id="PTHR34239">
    <property type="entry name" value="APPLE DOMAIN-CONTAINING PROTEIN"/>
    <property type="match status" value="1"/>
</dbReference>
<gene>
    <name evidence="1" type="ORF">PACLA_8A022377</name>
</gene>
<keyword evidence="2" id="KW-1185">Reference proteome</keyword>
<reference evidence="1" key="1">
    <citation type="submission" date="2020-04" db="EMBL/GenBank/DDBJ databases">
        <authorList>
            <person name="Alioto T."/>
            <person name="Alioto T."/>
            <person name="Gomez Garrido J."/>
        </authorList>
    </citation>
    <scope>NUCLEOTIDE SEQUENCE</scope>
    <source>
        <strain evidence="1">A484AB</strain>
    </source>
</reference>
<protein>
    <submittedName>
        <fullName evidence="1">Uncharacterized protein</fullName>
    </submittedName>
</protein>
<organism evidence="1 2">
    <name type="scientific">Paramuricea clavata</name>
    <name type="common">Red gorgonian</name>
    <name type="synonym">Violescent sea-whip</name>
    <dbReference type="NCBI Taxonomy" id="317549"/>
    <lineage>
        <taxon>Eukaryota</taxon>
        <taxon>Metazoa</taxon>
        <taxon>Cnidaria</taxon>
        <taxon>Anthozoa</taxon>
        <taxon>Octocorallia</taxon>
        <taxon>Malacalcyonacea</taxon>
        <taxon>Plexauridae</taxon>
        <taxon>Paramuricea</taxon>
    </lineage>
</organism>
<feature type="non-terminal residue" evidence="1">
    <location>
        <position position="1"/>
    </location>
</feature>
<name>A0A6S7K6F9_PARCT</name>
<dbReference type="AlphaFoldDB" id="A0A6S7K6F9"/>
<dbReference type="OrthoDB" id="5983959at2759"/>
<dbReference type="EMBL" id="CACRXK020023055">
    <property type="protein sequence ID" value="CAB4037410.1"/>
    <property type="molecule type" value="Genomic_DNA"/>
</dbReference>
<comment type="caution">
    <text evidence="1">The sequence shown here is derived from an EMBL/GenBank/DDBJ whole genome shotgun (WGS) entry which is preliminary data.</text>
</comment>
<feature type="non-terminal residue" evidence="1">
    <location>
        <position position="343"/>
    </location>
</feature>
<evidence type="ECO:0000313" key="2">
    <source>
        <dbReference type="Proteomes" id="UP001152795"/>
    </source>
</evidence>
<proteinExistence type="predicted"/>
<sequence length="343" mass="37770">ALERNIGTTNAAKCGQRVTPQFYPISRNLRTDMKNERRLTGSDITSLNKDQPLGDMDMVGAITKSSFTEQYQEDDVEIDSQPIDDHVENLANVDIQADIDSLIQSGGQVDRPAISQKIGGLVNKLRLQRVSQDQAKAIAKCHNTPENVQLRLPKCEPSIWNEIPGKARVTDIKFQSTQAALLGSINCQLEATNSLLSANVSKDVLNSCLDGITLAMTANYELNQRRRDAIRPQFKAEFAKGLCSTISPADEFLFGGDTAKRVKEMAEFNKHKVCKGSTSFRGRGARFHPYAMRVFRGGSMRGTVVEASVATVLSLILVFISARIFRMCPSTSERQATKSPLAT</sequence>
<accession>A0A6S7K6F9</accession>
<dbReference type="Proteomes" id="UP001152795">
    <property type="component" value="Unassembled WGS sequence"/>
</dbReference>
<evidence type="ECO:0000313" key="1">
    <source>
        <dbReference type="EMBL" id="CAB4037410.1"/>
    </source>
</evidence>